<gene>
    <name evidence="8" type="ORF">E7512_05175</name>
</gene>
<keyword evidence="4 8" id="KW-0240">DNA-directed RNA polymerase</keyword>
<dbReference type="EMBL" id="SVNY01000002">
    <property type="protein sequence ID" value="MBE6832962.1"/>
    <property type="molecule type" value="Genomic_DNA"/>
</dbReference>
<accession>A0A928KX13</accession>
<dbReference type="InterPro" id="IPR036161">
    <property type="entry name" value="RPB6/omega-like_sf"/>
</dbReference>
<dbReference type="GO" id="GO:0003899">
    <property type="term" value="F:DNA-directed RNA polymerase activity"/>
    <property type="evidence" value="ECO:0007669"/>
    <property type="project" value="UniProtKB-EC"/>
</dbReference>
<comment type="catalytic activity">
    <reaction evidence="7">
        <text>RNA(n) + a ribonucleoside 5'-triphosphate = RNA(n+1) + diphosphate</text>
        <dbReference type="Rhea" id="RHEA:21248"/>
        <dbReference type="Rhea" id="RHEA-COMP:14527"/>
        <dbReference type="Rhea" id="RHEA-COMP:17342"/>
        <dbReference type="ChEBI" id="CHEBI:33019"/>
        <dbReference type="ChEBI" id="CHEBI:61557"/>
        <dbReference type="ChEBI" id="CHEBI:140395"/>
        <dbReference type="EC" id="2.7.7.6"/>
    </reaction>
</comment>
<evidence type="ECO:0000256" key="4">
    <source>
        <dbReference type="ARBA" id="ARBA00022478"/>
    </source>
</evidence>
<dbReference type="GO" id="GO:0006351">
    <property type="term" value="P:DNA-templated transcription"/>
    <property type="evidence" value="ECO:0007669"/>
    <property type="project" value="InterPro"/>
</dbReference>
<sequence>MLRPSHEAFSTPNLSQYSIVVAVAKRAREIADEAEKAGDILIEKPVDLAVRDFIQHKYKIIVPTQEKNPDSFFQE</sequence>
<organism evidence="8 9">
    <name type="scientific">Faecalispora sporosphaeroides</name>
    <dbReference type="NCBI Taxonomy" id="1549"/>
    <lineage>
        <taxon>Bacteria</taxon>
        <taxon>Bacillati</taxon>
        <taxon>Bacillota</taxon>
        <taxon>Clostridia</taxon>
        <taxon>Eubacteriales</taxon>
        <taxon>Oscillospiraceae</taxon>
        <taxon>Faecalispora</taxon>
    </lineage>
</organism>
<evidence type="ECO:0000256" key="2">
    <source>
        <dbReference type="ARBA" id="ARBA00012418"/>
    </source>
</evidence>
<comment type="caution">
    <text evidence="8">The sequence shown here is derived from an EMBL/GenBank/DDBJ whole genome shotgun (WGS) entry which is preliminary data.</text>
</comment>
<evidence type="ECO:0000256" key="1">
    <source>
        <dbReference type="ARBA" id="ARBA00006711"/>
    </source>
</evidence>
<evidence type="ECO:0000256" key="6">
    <source>
        <dbReference type="ARBA" id="ARBA00029924"/>
    </source>
</evidence>
<evidence type="ECO:0000313" key="8">
    <source>
        <dbReference type="EMBL" id="MBE6832962.1"/>
    </source>
</evidence>
<dbReference type="SMART" id="SM01409">
    <property type="entry name" value="RNA_pol_Rpb6"/>
    <property type="match status" value="1"/>
</dbReference>
<keyword evidence="5" id="KW-0804">Transcription</keyword>
<proteinExistence type="inferred from homology"/>
<dbReference type="Gene3D" id="3.90.940.10">
    <property type="match status" value="1"/>
</dbReference>
<evidence type="ECO:0000313" key="9">
    <source>
        <dbReference type="Proteomes" id="UP000754750"/>
    </source>
</evidence>
<dbReference type="Proteomes" id="UP000754750">
    <property type="component" value="Unassembled WGS sequence"/>
</dbReference>
<reference evidence="8" key="1">
    <citation type="submission" date="2019-04" db="EMBL/GenBank/DDBJ databases">
        <title>Evolution of Biomass-Degrading Anaerobic Consortia Revealed by Metagenomics.</title>
        <authorList>
            <person name="Peng X."/>
        </authorList>
    </citation>
    <scope>NUCLEOTIDE SEQUENCE</scope>
    <source>
        <strain evidence="8">SIG551</strain>
    </source>
</reference>
<dbReference type="Pfam" id="PF01192">
    <property type="entry name" value="RNA_pol_Rpb6"/>
    <property type="match status" value="1"/>
</dbReference>
<comment type="similarity">
    <text evidence="1">Belongs to the RNA polymerase subunit omega family.</text>
</comment>
<dbReference type="SUPFAM" id="SSF63562">
    <property type="entry name" value="RPB6/omega subunit-like"/>
    <property type="match status" value="1"/>
</dbReference>
<evidence type="ECO:0000256" key="3">
    <source>
        <dbReference type="ARBA" id="ARBA00013725"/>
    </source>
</evidence>
<dbReference type="GO" id="GO:0003677">
    <property type="term" value="F:DNA binding"/>
    <property type="evidence" value="ECO:0007669"/>
    <property type="project" value="InterPro"/>
</dbReference>
<dbReference type="RefSeq" id="WP_020071773.1">
    <property type="nucleotide sequence ID" value="NZ_JBKWRC010000001.1"/>
</dbReference>
<dbReference type="GO" id="GO:0000428">
    <property type="term" value="C:DNA-directed RNA polymerase complex"/>
    <property type="evidence" value="ECO:0007669"/>
    <property type="project" value="UniProtKB-KW"/>
</dbReference>
<dbReference type="InterPro" id="IPR006110">
    <property type="entry name" value="Pol_omega/Rpo6/RPB6"/>
</dbReference>
<evidence type="ECO:0000256" key="5">
    <source>
        <dbReference type="ARBA" id="ARBA00023163"/>
    </source>
</evidence>
<name>A0A928KX13_9FIRM</name>
<protein>
    <recommendedName>
        <fullName evidence="3">DNA-directed RNA polymerase subunit omega</fullName>
        <ecNumber evidence="2">2.7.7.6</ecNumber>
    </recommendedName>
    <alternativeName>
        <fullName evidence="6">Transcriptase subunit omega</fullName>
    </alternativeName>
</protein>
<evidence type="ECO:0000256" key="7">
    <source>
        <dbReference type="ARBA" id="ARBA00048552"/>
    </source>
</evidence>
<dbReference type="EC" id="2.7.7.6" evidence="2"/>
<dbReference type="AlphaFoldDB" id="A0A928KX13"/>